<dbReference type="Pfam" id="PF00443">
    <property type="entry name" value="UCH"/>
    <property type="match status" value="1"/>
</dbReference>
<keyword evidence="5" id="KW-0378">Hydrolase</keyword>
<dbReference type="GO" id="GO:0005634">
    <property type="term" value="C:nucleus"/>
    <property type="evidence" value="ECO:0007669"/>
    <property type="project" value="TreeGrafter"/>
</dbReference>
<dbReference type="PROSITE" id="PS00973">
    <property type="entry name" value="USP_2"/>
    <property type="match status" value="1"/>
</dbReference>
<dbReference type="InterPro" id="IPR050164">
    <property type="entry name" value="Peptidase_C19"/>
</dbReference>
<sequence>MQDYKLSFNAPLIQPRGMLNSKNTCYMNAILQPLGHCPPFFNLFRDVGRLVAHSFNSKTPLVDSMYSLRNAFATLELGEPFAPEYIYETLRQQKKFDSLRGRQEDADEFLGSLLDALHEEFVASSKGAADSGDAEDSADSWLEVGKKQKTCQTRTMDMVESPVSKMFWGRIRSVLQRTGSRDSATLEPFRSLHLDISSAGVNSIGDALANLTSVEELDGMMGIDGSMIRTTKQSLLEKLPPVLVLHLKRFHYDPVAGIQKLRRRIAYDMQFRVRSEMVAPALRGKLPEYTLIGVVYHHGMYAAGGHYTCDVRRQNGQWIRMDDTSMQPVSESDVCKTASSAADDASAAGDDGDGWSTVASGGLNGWSRTTEGDAYLLFYVDSSLLPESHQRTAAVATTPRKRAQNAWGERK</sequence>
<dbReference type="SUPFAM" id="SSF54001">
    <property type="entry name" value="Cysteine proteinases"/>
    <property type="match status" value="1"/>
</dbReference>
<evidence type="ECO:0000256" key="7">
    <source>
        <dbReference type="SAM" id="MobiDB-lite"/>
    </source>
</evidence>
<evidence type="ECO:0000313" key="9">
    <source>
        <dbReference type="EMBL" id="RKP10673.1"/>
    </source>
</evidence>
<feature type="region of interest" description="Disordered" evidence="7">
    <location>
        <begin position="390"/>
        <end position="411"/>
    </location>
</feature>
<gene>
    <name evidence="9" type="ORF">THASP1DRAFT_12520</name>
</gene>
<evidence type="ECO:0000259" key="8">
    <source>
        <dbReference type="PROSITE" id="PS50235"/>
    </source>
</evidence>
<dbReference type="InterPro" id="IPR038765">
    <property type="entry name" value="Papain-like_cys_pep_sf"/>
</dbReference>
<dbReference type="PANTHER" id="PTHR24006:SF687">
    <property type="entry name" value="UBIQUITIN CARBOXYL-TERMINAL HYDROLASE 10"/>
    <property type="match status" value="1"/>
</dbReference>
<dbReference type="PROSITE" id="PS50235">
    <property type="entry name" value="USP_3"/>
    <property type="match status" value="1"/>
</dbReference>
<keyword evidence="10" id="KW-1185">Reference proteome</keyword>
<dbReference type="Proteomes" id="UP000271241">
    <property type="component" value="Unassembled WGS sequence"/>
</dbReference>
<feature type="domain" description="USP" evidence="8">
    <location>
        <begin position="16"/>
        <end position="382"/>
    </location>
</feature>
<name>A0A4P9XWF9_9FUNG</name>
<evidence type="ECO:0000256" key="2">
    <source>
        <dbReference type="ARBA" id="ARBA00012759"/>
    </source>
</evidence>
<evidence type="ECO:0000313" key="10">
    <source>
        <dbReference type="Proteomes" id="UP000271241"/>
    </source>
</evidence>
<dbReference type="EC" id="3.4.19.12" evidence="2"/>
<evidence type="ECO:0000256" key="6">
    <source>
        <dbReference type="ARBA" id="ARBA00022807"/>
    </source>
</evidence>
<dbReference type="STRING" id="78915.A0A4P9XWF9"/>
<comment type="catalytic activity">
    <reaction evidence="1">
        <text>Thiol-dependent hydrolysis of ester, thioester, amide, peptide and isopeptide bonds formed by the C-terminal Gly of ubiquitin (a 76-residue protein attached to proteins as an intracellular targeting signal).</text>
        <dbReference type="EC" id="3.4.19.12"/>
    </reaction>
</comment>
<dbReference type="GO" id="GO:0006508">
    <property type="term" value="P:proteolysis"/>
    <property type="evidence" value="ECO:0007669"/>
    <property type="project" value="UniProtKB-KW"/>
</dbReference>
<reference evidence="10" key="1">
    <citation type="journal article" date="2018" name="Nat. Microbiol.">
        <title>Leveraging single-cell genomics to expand the fungal tree of life.</title>
        <authorList>
            <person name="Ahrendt S.R."/>
            <person name="Quandt C.A."/>
            <person name="Ciobanu D."/>
            <person name="Clum A."/>
            <person name="Salamov A."/>
            <person name="Andreopoulos B."/>
            <person name="Cheng J.F."/>
            <person name="Woyke T."/>
            <person name="Pelin A."/>
            <person name="Henrissat B."/>
            <person name="Reynolds N.K."/>
            <person name="Benny G.L."/>
            <person name="Smith M.E."/>
            <person name="James T.Y."/>
            <person name="Grigoriev I.V."/>
        </authorList>
    </citation>
    <scope>NUCLEOTIDE SEQUENCE [LARGE SCALE GENOMIC DNA]</scope>
    <source>
        <strain evidence="10">RSA 1356</strain>
    </source>
</reference>
<dbReference type="PANTHER" id="PTHR24006">
    <property type="entry name" value="UBIQUITIN CARBOXYL-TERMINAL HYDROLASE"/>
    <property type="match status" value="1"/>
</dbReference>
<dbReference type="Gene3D" id="3.90.70.10">
    <property type="entry name" value="Cysteine proteinases"/>
    <property type="match status" value="1"/>
</dbReference>
<evidence type="ECO:0000256" key="1">
    <source>
        <dbReference type="ARBA" id="ARBA00000707"/>
    </source>
</evidence>
<protein>
    <recommendedName>
        <fullName evidence="2">ubiquitinyl hydrolase 1</fullName>
        <ecNumber evidence="2">3.4.19.12</ecNumber>
    </recommendedName>
</protein>
<evidence type="ECO:0000256" key="3">
    <source>
        <dbReference type="ARBA" id="ARBA00022670"/>
    </source>
</evidence>
<dbReference type="GO" id="GO:0016579">
    <property type="term" value="P:protein deubiquitination"/>
    <property type="evidence" value="ECO:0007669"/>
    <property type="project" value="InterPro"/>
</dbReference>
<proteinExistence type="predicted"/>
<dbReference type="AlphaFoldDB" id="A0A4P9XWF9"/>
<dbReference type="InterPro" id="IPR018200">
    <property type="entry name" value="USP_CS"/>
</dbReference>
<dbReference type="GO" id="GO:0005829">
    <property type="term" value="C:cytosol"/>
    <property type="evidence" value="ECO:0007669"/>
    <property type="project" value="TreeGrafter"/>
</dbReference>
<evidence type="ECO:0000256" key="5">
    <source>
        <dbReference type="ARBA" id="ARBA00022801"/>
    </source>
</evidence>
<organism evidence="9 10">
    <name type="scientific">Thamnocephalis sphaerospora</name>
    <dbReference type="NCBI Taxonomy" id="78915"/>
    <lineage>
        <taxon>Eukaryota</taxon>
        <taxon>Fungi</taxon>
        <taxon>Fungi incertae sedis</taxon>
        <taxon>Zoopagomycota</taxon>
        <taxon>Zoopagomycotina</taxon>
        <taxon>Zoopagomycetes</taxon>
        <taxon>Zoopagales</taxon>
        <taxon>Sigmoideomycetaceae</taxon>
        <taxon>Thamnocephalis</taxon>
    </lineage>
</organism>
<evidence type="ECO:0000256" key="4">
    <source>
        <dbReference type="ARBA" id="ARBA00022786"/>
    </source>
</evidence>
<dbReference type="OrthoDB" id="429671at2759"/>
<dbReference type="InterPro" id="IPR028889">
    <property type="entry name" value="USP"/>
</dbReference>
<keyword evidence="6" id="KW-0788">Thiol protease</keyword>
<keyword evidence="3" id="KW-0645">Protease</keyword>
<dbReference type="GO" id="GO:0004843">
    <property type="term" value="F:cysteine-type deubiquitinase activity"/>
    <property type="evidence" value="ECO:0007669"/>
    <property type="project" value="UniProtKB-EC"/>
</dbReference>
<keyword evidence="4" id="KW-0833">Ubl conjugation pathway</keyword>
<dbReference type="InterPro" id="IPR001394">
    <property type="entry name" value="Peptidase_C19_UCH"/>
</dbReference>
<accession>A0A4P9XWF9</accession>
<dbReference type="EMBL" id="KZ992442">
    <property type="protein sequence ID" value="RKP10673.1"/>
    <property type="molecule type" value="Genomic_DNA"/>
</dbReference>